<dbReference type="InterPro" id="IPR002888">
    <property type="entry name" value="2Fe-2S-bd"/>
</dbReference>
<dbReference type="PIRSF" id="PIRSF000127">
    <property type="entry name" value="Xanthine_DH"/>
    <property type="match status" value="1"/>
</dbReference>
<dbReference type="RefSeq" id="WP_013366776.1">
    <property type="nucleotide sequence ID" value="NC_014618.1"/>
</dbReference>
<keyword evidence="2" id="KW-0500">Molybdenum</keyword>
<dbReference type="InterPro" id="IPR017699">
    <property type="entry name" value="Mo-bd_YgfN/XdhD"/>
</dbReference>
<dbReference type="InterPro" id="IPR037165">
    <property type="entry name" value="AldOxase/xan_DH_Mopterin-bd_sf"/>
</dbReference>
<reference evidence="5 6" key="2">
    <citation type="journal article" date="2011" name="Stand. Genomic Sci.">
        <title>Complete genome sequence of 'Enterobacter lignolyticus' SCF1.</title>
        <authorList>
            <person name="Deangelis K.M."/>
            <person name="D'Haeseleer P."/>
            <person name="Chivian D."/>
            <person name="Fortney J.L."/>
            <person name="Khudyakov J."/>
            <person name="Simmons B."/>
            <person name="Woo H."/>
            <person name="Arkin A.P."/>
            <person name="Davenport K.W."/>
            <person name="Goodwin L."/>
            <person name="Chen A."/>
            <person name="Ivanova N."/>
            <person name="Kyrpides N.C."/>
            <person name="Mavromatis K."/>
            <person name="Woyke T."/>
            <person name="Hazen T.C."/>
        </authorList>
    </citation>
    <scope>NUCLEOTIDE SEQUENCE [LARGE SCALE GENOMIC DNA]</scope>
    <source>
        <strain evidence="5 6">SCF1</strain>
    </source>
</reference>
<evidence type="ECO:0000256" key="3">
    <source>
        <dbReference type="ARBA" id="ARBA00023002"/>
    </source>
</evidence>
<evidence type="ECO:0000256" key="2">
    <source>
        <dbReference type="ARBA" id="ARBA00022505"/>
    </source>
</evidence>
<dbReference type="KEGG" id="esc:Entcl_2795"/>
<dbReference type="EMBL" id="CP002272">
    <property type="protein sequence ID" value="ADO49043.1"/>
    <property type="molecule type" value="Genomic_DNA"/>
</dbReference>
<dbReference type="Pfam" id="PF01799">
    <property type="entry name" value="Fer2_2"/>
    <property type="match status" value="1"/>
</dbReference>
<dbReference type="EC" id="1.17.1.4" evidence="5"/>
<dbReference type="AlphaFoldDB" id="E3GD24"/>
<sequence>MIIHFNLNGSAREMKVAPGENVQRLLFALGMHSVRNSDDGFGFAGSDAVLLNGRIVNASLLVAAQLDRATVRTAESLGSWNQLSLVQQAMVDVGVVQSGFNDPAAALIITDLLDRVEAPTRDDIDDALSGLFSRDAGYQQFYQVIELAVARKKDPQARADYAPTFRDDLAVIGKIHPKSDAAKMVQAKPCYVEDRITADACVVKMLRSPHPHALITHLDVSKAEALPGVVHVITYRNCPDIYYTPGGQSAPEPSPLDRRMFSKKLRHVGDRVAAVVAENEETALAALKLIEVKYQLLKPVMSIDEAMADDAPVVHDEPVIYVAGAPDTLEEDNRHAVDRDEHMIINFPIGSRPRKNIAASIHGHIGDVARGFAEADVIIERTYRSTQAQQCPTETHICFTRMDGDRLVIHASTQVPWHVRRQVARIVGLKQNKVHVIKERVGGGFGSKQDILLEEVCAWATCVTGRPVYFRYTREEEFIANTSRHVAKVTVKLGAKKDGRLTAINMDFRANTGPFGNHSLTVPCNGPALSLPLYPCDNVDFQVTTYYSNICPTGAYQGYGAPKGNFAITMALAELAEQLNIDQLEIIERNRVHEGQPLKILGAIGEGKAPTSVPTAASCALEEILRQGRELIQWDSPKPQQGDWRIGRGVAIIMQKSGIPDIDQANCMIKLESDGTFIVHSGGADIGTGLDTVVAKLSAEVLRCPLEDIHVISGDTDHALFDKGAYASSGTCFSGNAARMAAENLREKILFHGAQMIGEPREDVTLVAPGIVRGKKGEVSFGDIAHKAETGTGFGTLVATACYITPDFAFPYGANFAEVAVNLRSGEIRLEKFYALLDCGTPVNPDLALGQIYGASMRAIGHSLTEEILYDAEGHPLTRDLRSYGAPKIGDIPRDFRAVLVPSDDKVGPYGAKSISEIGVNGAAPSIATAIHDACGVWLREWHFTPEKILSALGKL</sequence>
<dbReference type="Proteomes" id="UP000006872">
    <property type="component" value="Chromosome"/>
</dbReference>
<dbReference type="InterPro" id="IPR000674">
    <property type="entry name" value="Ald_Oxase/Xan_DH_a/b"/>
</dbReference>
<proteinExistence type="inferred from homology"/>
<organism evidence="5 6">
    <name type="scientific">Enterobacter lignolyticus (strain SCF1)</name>
    <dbReference type="NCBI Taxonomy" id="701347"/>
    <lineage>
        <taxon>Bacteria</taxon>
        <taxon>Pseudomonadati</taxon>
        <taxon>Pseudomonadota</taxon>
        <taxon>Gammaproteobacteria</taxon>
        <taxon>Enterobacterales</taxon>
        <taxon>Enterobacteriaceae</taxon>
        <taxon>Pluralibacter</taxon>
    </lineage>
</organism>
<dbReference type="SUPFAM" id="SSF47741">
    <property type="entry name" value="CO dehydrogenase ISP C-domain like"/>
    <property type="match status" value="1"/>
</dbReference>
<dbReference type="GO" id="GO:0005506">
    <property type="term" value="F:iron ion binding"/>
    <property type="evidence" value="ECO:0007669"/>
    <property type="project" value="InterPro"/>
</dbReference>
<dbReference type="InterPro" id="IPR036856">
    <property type="entry name" value="Ald_Oxase/Xan_DH_a/b_sf"/>
</dbReference>
<dbReference type="SUPFAM" id="SSF54665">
    <property type="entry name" value="CO dehydrogenase molybdoprotein N-domain-like"/>
    <property type="match status" value="1"/>
</dbReference>
<dbReference type="STRING" id="701347.Entcl_2795"/>
<dbReference type="Gene3D" id="3.90.1170.50">
    <property type="entry name" value="Aldehyde oxidase/xanthine dehydrogenase, a/b hammerhead"/>
    <property type="match status" value="1"/>
</dbReference>
<keyword evidence="3 5" id="KW-0560">Oxidoreductase</keyword>
<dbReference type="InterPro" id="IPR036884">
    <property type="entry name" value="2Fe-2S-bd_dom_sf"/>
</dbReference>
<feature type="domain" description="Aldehyde oxidase/xanthine dehydrogenase a/b hammerhead" evidence="4">
    <location>
        <begin position="186"/>
        <end position="298"/>
    </location>
</feature>
<keyword evidence="6" id="KW-1185">Reference proteome</keyword>
<accession>E3GD24</accession>
<dbReference type="Gene3D" id="1.10.150.120">
    <property type="entry name" value="[2Fe-2S]-binding domain"/>
    <property type="match status" value="1"/>
</dbReference>
<dbReference type="SMART" id="SM01008">
    <property type="entry name" value="Ald_Xan_dh_C"/>
    <property type="match status" value="1"/>
</dbReference>
<dbReference type="GO" id="GO:0004854">
    <property type="term" value="F:xanthine dehydrogenase activity"/>
    <property type="evidence" value="ECO:0007669"/>
    <property type="project" value="UniProtKB-EC"/>
</dbReference>
<comment type="similarity">
    <text evidence="1">Belongs to the xanthine dehydrogenase family.</text>
</comment>
<dbReference type="InterPro" id="IPR016208">
    <property type="entry name" value="Ald_Oxase/xanthine_DH-like"/>
</dbReference>
<dbReference type="Gene3D" id="3.30.365.10">
    <property type="entry name" value="Aldehyde oxidase/xanthine dehydrogenase, molybdopterin binding domain"/>
    <property type="match status" value="4"/>
</dbReference>
<dbReference type="NCBIfam" id="TIGR03313">
    <property type="entry name" value="Se_sel_red_Mo"/>
    <property type="match status" value="1"/>
</dbReference>
<dbReference type="eggNOG" id="COG1529">
    <property type="taxonomic scope" value="Bacteria"/>
</dbReference>
<dbReference type="SUPFAM" id="SSF56003">
    <property type="entry name" value="Molybdenum cofactor-binding domain"/>
    <property type="match status" value="1"/>
</dbReference>
<name>E3GD24_ENTLS</name>
<dbReference type="Pfam" id="PF02738">
    <property type="entry name" value="MoCoBD_1"/>
    <property type="match status" value="1"/>
</dbReference>
<reference evidence="6" key="1">
    <citation type="submission" date="2010-10" db="EMBL/GenBank/DDBJ databases">
        <title>Complete sequence of Enterobacter cloacae SCF1.</title>
        <authorList>
            <consortium name="US DOE Joint Genome Institute"/>
            <person name="Lucas S."/>
            <person name="Copeland A."/>
            <person name="Lapidus A."/>
            <person name="Cheng J.-F."/>
            <person name="Bruce D."/>
            <person name="Goodwin L."/>
            <person name="Pitluck S."/>
            <person name="Davenport K."/>
            <person name="Detter J.C."/>
            <person name="Han C."/>
            <person name="Tapia R."/>
            <person name="Land M."/>
            <person name="Hauser L."/>
            <person name="Chang Y.-J."/>
            <person name="Jeffries C."/>
            <person name="Kyrpides N."/>
            <person name="Ivanova N."/>
            <person name="Mikhailova N."/>
            <person name="DeAngelis K."/>
            <person name="Arkin A.P."/>
            <person name="Chivian D."/>
            <person name="Edwards B."/>
            <person name="Woo H."/>
            <person name="Hazen T.C."/>
            <person name="Woyke T."/>
        </authorList>
    </citation>
    <scope>NUCLEOTIDE SEQUENCE [LARGE SCALE GENOMIC DNA]</scope>
    <source>
        <strain evidence="6">SCF1</strain>
    </source>
</reference>
<dbReference type="InterPro" id="IPR046867">
    <property type="entry name" value="AldOxase/xan_DH_MoCoBD2"/>
</dbReference>
<dbReference type="Pfam" id="PF20256">
    <property type="entry name" value="MoCoBD_2"/>
    <property type="match status" value="1"/>
</dbReference>
<dbReference type="HOGENOM" id="CLU_001681_2_3_6"/>
<evidence type="ECO:0000313" key="5">
    <source>
        <dbReference type="EMBL" id="ADO49043.1"/>
    </source>
</evidence>
<dbReference type="PANTHER" id="PTHR11908">
    <property type="entry name" value="XANTHINE DEHYDROGENASE"/>
    <property type="match status" value="1"/>
</dbReference>
<dbReference type="Pfam" id="PF01315">
    <property type="entry name" value="Ald_Xan_dh_C"/>
    <property type="match status" value="1"/>
</dbReference>
<evidence type="ECO:0000259" key="4">
    <source>
        <dbReference type="SMART" id="SM01008"/>
    </source>
</evidence>
<dbReference type="InterPro" id="IPR008274">
    <property type="entry name" value="AldOxase/xan_DH_MoCoBD1"/>
</dbReference>
<dbReference type="eggNOG" id="COG2080">
    <property type="taxonomic scope" value="Bacteria"/>
</dbReference>
<evidence type="ECO:0000256" key="1">
    <source>
        <dbReference type="ARBA" id="ARBA00006849"/>
    </source>
</evidence>
<gene>
    <name evidence="5" type="ordered locus">Entcl_2795</name>
</gene>
<evidence type="ECO:0000313" key="6">
    <source>
        <dbReference type="Proteomes" id="UP000006872"/>
    </source>
</evidence>
<dbReference type="PANTHER" id="PTHR11908:SF132">
    <property type="entry name" value="ALDEHYDE OXIDASE 1-RELATED"/>
    <property type="match status" value="1"/>
</dbReference>
<protein>
    <submittedName>
        <fullName evidence="5">Selenate reductase, molybdenum-binding subunit</fullName>
        <ecNumber evidence="5">1.17.1.4</ecNumber>
    </submittedName>
</protein>